<dbReference type="PROSITE" id="PS51898">
    <property type="entry name" value="TYR_RECOMBINASE"/>
    <property type="match status" value="1"/>
</dbReference>
<dbReference type="InterPro" id="IPR044068">
    <property type="entry name" value="CB"/>
</dbReference>
<dbReference type="KEGG" id="cbd:CBUD_A0008"/>
<dbReference type="PANTHER" id="PTHR34605">
    <property type="entry name" value="PHAGE_INTEGRASE DOMAIN-CONTAINING PROTEIN"/>
    <property type="match status" value="1"/>
</dbReference>
<evidence type="ECO:0000259" key="5">
    <source>
        <dbReference type="PROSITE" id="PS51898"/>
    </source>
</evidence>
<dbReference type="RefSeq" id="WP_011996310.1">
    <property type="nucleotide sequence ID" value="NC_009726.1"/>
</dbReference>
<evidence type="ECO:0000256" key="1">
    <source>
        <dbReference type="ARBA" id="ARBA00022908"/>
    </source>
</evidence>
<feature type="domain" description="Tyr recombinase" evidence="5">
    <location>
        <begin position="112"/>
        <end position="309"/>
    </location>
</feature>
<dbReference type="Pfam" id="PF00589">
    <property type="entry name" value="Phage_integrase"/>
    <property type="match status" value="1"/>
</dbReference>
<evidence type="ECO:0000259" key="6">
    <source>
        <dbReference type="PROSITE" id="PS51900"/>
    </source>
</evidence>
<feature type="domain" description="Core-binding (CB)" evidence="6">
    <location>
        <begin position="9"/>
        <end position="86"/>
    </location>
</feature>
<keyword evidence="1" id="KW-0229">DNA integration</keyword>
<dbReference type="AlphaFoldDB" id="A9KH39"/>
<dbReference type="InterPro" id="IPR052925">
    <property type="entry name" value="Phage_Integrase-like_Recomb"/>
</dbReference>
<organism evidence="7 8">
    <name type="scientific">Coxiella burnetii (strain Dugway 5J108-111)</name>
    <dbReference type="NCBI Taxonomy" id="434922"/>
    <lineage>
        <taxon>Bacteria</taxon>
        <taxon>Pseudomonadati</taxon>
        <taxon>Pseudomonadota</taxon>
        <taxon>Gammaproteobacteria</taxon>
        <taxon>Legionellales</taxon>
        <taxon>Coxiellaceae</taxon>
        <taxon>Coxiella</taxon>
    </lineage>
</organism>
<dbReference type="Proteomes" id="UP000008555">
    <property type="component" value="Plasmid pQpDG"/>
</dbReference>
<dbReference type="InterPro" id="IPR010998">
    <property type="entry name" value="Integrase_recombinase_N"/>
</dbReference>
<evidence type="ECO:0000313" key="8">
    <source>
        <dbReference type="Proteomes" id="UP000008555"/>
    </source>
</evidence>
<evidence type="ECO:0000256" key="3">
    <source>
        <dbReference type="ARBA" id="ARBA00023172"/>
    </source>
</evidence>
<evidence type="ECO:0000313" key="7">
    <source>
        <dbReference type="EMBL" id="ABS78569.1"/>
    </source>
</evidence>
<reference evidence="7 8" key="1">
    <citation type="journal article" date="2009" name="Infect. Immun.">
        <title>Comparative genomics reveal extensive transposon-mediated genomic plasticity and diversity among potential effector proteins within the genus Coxiella.</title>
        <authorList>
            <person name="Beare P.A."/>
            <person name="Unsworth N."/>
            <person name="Andoh M."/>
            <person name="Voth D.E."/>
            <person name="Omsland A."/>
            <person name="Gilk S.D."/>
            <person name="Williams K.P."/>
            <person name="Sobral B.W."/>
            <person name="Kupko J.J.III."/>
            <person name="Porcella S.F."/>
            <person name="Samuel J.E."/>
            <person name="Heinzen R.A."/>
        </authorList>
    </citation>
    <scope>NUCLEOTIDE SEQUENCE [LARGE SCALE GENOMIC DNA]</scope>
    <source>
        <strain evidence="7 8">Dugway 5J108-111</strain>
        <plasmid evidence="8">pQpDG</plasmid>
    </source>
</reference>
<dbReference type="HOGENOM" id="CLU_047407_1_1_6"/>
<keyword evidence="3" id="KW-0233">DNA recombination</keyword>
<dbReference type="CDD" id="cd00799">
    <property type="entry name" value="INT_Cre_C"/>
    <property type="match status" value="1"/>
</dbReference>
<sequence length="314" mass="35533">MVHSLKPIATKNTLVEEGSDYVHAATSENTRLAYQSDIQHFLSCGHTLPTTPESIEHYLRTCADHYNPRTLIRRLTALRQWHKLKSVSDPTQSPLVLKTMRGIARLHGRPKKQAMALRLKDLDQLISYLKESPSLKNTRDRALLLVGFFGAFRRSELVSLRWEQVSFVGEGMILTLPRSKTDQTGEGERCVIPFGNEARCPVRALLDWRESAKQWEGFIFRRISKTGTLGKQAIGAPYWNRLMRQLAAAAGLPHSSDYSSHSLRRGFATESARLGASMPAIQRHGRWRSTKTVVEYVEAGRQFADSAVNVLFEF</sequence>
<dbReference type="Gene3D" id="1.10.150.130">
    <property type="match status" value="1"/>
</dbReference>
<accession>A9KH39</accession>
<dbReference type="PROSITE" id="PS51900">
    <property type="entry name" value="CB"/>
    <property type="match status" value="1"/>
</dbReference>
<dbReference type="SUPFAM" id="SSF56349">
    <property type="entry name" value="DNA breaking-rejoining enzymes"/>
    <property type="match status" value="1"/>
</dbReference>
<evidence type="ECO:0000256" key="2">
    <source>
        <dbReference type="ARBA" id="ARBA00023125"/>
    </source>
</evidence>
<dbReference type="GO" id="GO:0015074">
    <property type="term" value="P:DNA integration"/>
    <property type="evidence" value="ECO:0007669"/>
    <property type="project" value="UniProtKB-KW"/>
</dbReference>
<evidence type="ECO:0000256" key="4">
    <source>
        <dbReference type="PROSITE-ProRule" id="PRU01248"/>
    </source>
</evidence>
<keyword evidence="7" id="KW-0614">Plasmid</keyword>
<dbReference type="EMBL" id="CP000735">
    <property type="protein sequence ID" value="ABS78569.1"/>
    <property type="molecule type" value="Genomic_DNA"/>
</dbReference>
<protein>
    <submittedName>
        <fullName evidence="7">DNA integration/recombination/inversion protein</fullName>
    </submittedName>
</protein>
<geneLocation type="plasmid" evidence="7 8">
    <name>pQpDG</name>
</geneLocation>
<name>A9KH39_COXBN</name>
<dbReference type="InterPro" id="IPR013762">
    <property type="entry name" value="Integrase-like_cat_sf"/>
</dbReference>
<dbReference type="SUPFAM" id="SSF47823">
    <property type="entry name" value="lambda integrase-like, N-terminal domain"/>
    <property type="match status" value="1"/>
</dbReference>
<keyword evidence="2 4" id="KW-0238">DNA-binding</keyword>
<dbReference type="Gene3D" id="1.10.443.10">
    <property type="entry name" value="Intergrase catalytic core"/>
    <property type="match status" value="1"/>
</dbReference>
<proteinExistence type="predicted"/>
<dbReference type="InterPro" id="IPR002104">
    <property type="entry name" value="Integrase_catalytic"/>
</dbReference>
<dbReference type="GO" id="GO:0006310">
    <property type="term" value="P:DNA recombination"/>
    <property type="evidence" value="ECO:0007669"/>
    <property type="project" value="UniProtKB-KW"/>
</dbReference>
<gene>
    <name evidence="7" type="ordered locus">CBUD_A0008</name>
</gene>
<dbReference type="PANTHER" id="PTHR34605:SF3">
    <property type="entry name" value="P CELL-TYPE AGGLUTINATION PROTEIN MAP4-LIKE-RELATED"/>
    <property type="match status" value="1"/>
</dbReference>
<dbReference type="InterPro" id="IPR011010">
    <property type="entry name" value="DNA_brk_join_enz"/>
</dbReference>
<dbReference type="GO" id="GO:0003677">
    <property type="term" value="F:DNA binding"/>
    <property type="evidence" value="ECO:0007669"/>
    <property type="project" value="UniProtKB-UniRule"/>
</dbReference>